<dbReference type="InterPro" id="IPR002509">
    <property type="entry name" value="NODB_dom"/>
</dbReference>
<dbReference type="PANTHER" id="PTHR47561">
    <property type="entry name" value="POLYSACCHARIDE DEACETYLASE FAMILY PROTEIN (AFU_ORTHOLOGUE AFUA_6G05030)"/>
    <property type="match status" value="1"/>
</dbReference>
<dbReference type="InterPro" id="IPR037950">
    <property type="entry name" value="PgdA-like"/>
</dbReference>
<dbReference type="SUPFAM" id="SSF88713">
    <property type="entry name" value="Glycoside hydrolase/deacetylase"/>
    <property type="match status" value="1"/>
</dbReference>
<dbReference type="PANTHER" id="PTHR47561:SF1">
    <property type="entry name" value="POLYSACCHARIDE DEACETYLASE FAMILY PROTEIN (AFU_ORTHOLOGUE AFUA_6G05030)"/>
    <property type="match status" value="1"/>
</dbReference>
<dbReference type="CDD" id="cd10938">
    <property type="entry name" value="CE4_HpPgdA_like"/>
    <property type="match status" value="1"/>
</dbReference>
<keyword evidence="3" id="KW-1185">Reference proteome</keyword>
<dbReference type="Pfam" id="PF01522">
    <property type="entry name" value="Polysacc_deac_1"/>
    <property type="match status" value="1"/>
</dbReference>
<dbReference type="GO" id="GO:0005975">
    <property type="term" value="P:carbohydrate metabolic process"/>
    <property type="evidence" value="ECO:0007669"/>
    <property type="project" value="InterPro"/>
</dbReference>
<dbReference type="KEGG" id="rmar:GBA65_08000"/>
<dbReference type="PROSITE" id="PS51677">
    <property type="entry name" value="NODB"/>
    <property type="match status" value="1"/>
</dbReference>
<evidence type="ECO:0000313" key="2">
    <source>
        <dbReference type="EMBL" id="QIN78473.1"/>
    </source>
</evidence>
<dbReference type="EMBL" id="CP045121">
    <property type="protein sequence ID" value="QIN78473.1"/>
    <property type="molecule type" value="Genomic_DNA"/>
</dbReference>
<organism evidence="2 3">
    <name type="scientific">Rubrobacter marinus</name>
    <dbReference type="NCBI Taxonomy" id="2653852"/>
    <lineage>
        <taxon>Bacteria</taxon>
        <taxon>Bacillati</taxon>
        <taxon>Actinomycetota</taxon>
        <taxon>Rubrobacteria</taxon>
        <taxon>Rubrobacterales</taxon>
        <taxon>Rubrobacteraceae</taxon>
        <taxon>Rubrobacter</taxon>
    </lineage>
</organism>
<dbReference type="Gene3D" id="3.20.20.370">
    <property type="entry name" value="Glycoside hydrolase/deacetylase"/>
    <property type="match status" value="1"/>
</dbReference>
<accession>A0A6G8PWA7</accession>
<evidence type="ECO:0000313" key="3">
    <source>
        <dbReference type="Proteomes" id="UP000502706"/>
    </source>
</evidence>
<protein>
    <submittedName>
        <fullName evidence="2">Polysaccharide deacetylase family protein</fullName>
    </submittedName>
</protein>
<reference evidence="2 3" key="1">
    <citation type="submission" date="2019-10" db="EMBL/GenBank/DDBJ databases">
        <title>Rubrobacter sp nov SCSIO 52915 isolated from a deep-sea sediment in the South China Sea.</title>
        <authorList>
            <person name="Chen R.W."/>
        </authorList>
    </citation>
    <scope>NUCLEOTIDE SEQUENCE [LARGE SCALE GENOMIC DNA]</scope>
    <source>
        <strain evidence="2 3">SCSIO 52915</strain>
    </source>
</reference>
<dbReference type="RefSeq" id="WP_166396151.1">
    <property type="nucleotide sequence ID" value="NZ_CP045121.1"/>
</dbReference>
<dbReference type="Proteomes" id="UP000502706">
    <property type="component" value="Chromosome"/>
</dbReference>
<dbReference type="InterPro" id="IPR011330">
    <property type="entry name" value="Glyco_hydro/deAcase_b/a-brl"/>
</dbReference>
<evidence type="ECO:0000259" key="1">
    <source>
        <dbReference type="PROSITE" id="PS51677"/>
    </source>
</evidence>
<dbReference type="GO" id="GO:0016810">
    <property type="term" value="F:hydrolase activity, acting on carbon-nitrogen (but not peptide) bonds"/>
    <property type="evidence" value="ECO:0007669"/>
    <property type="project" value="InterPro"/>
</dbReference>
<sequence>MGHLNLPEGKKIAVNLGVDFDAQSLWLGAFNMPTPAMMARGEFGAEVGTPRLLELYEKYGIKTTWFTPGHTIDTFPDVCKRILDEGHEFGHHGYYHENPTKIERDTEERLMQLALDTFDKRLGIRPRGYRSPYWDYSENTLDLIEQFGFEYDSSLMARDLVPYRPRRWQVNWEKGNVPGKASHVLEIPVNWYLDDFPPLAYVTGIQAGMQDSETILKRWRDIFDYAYERVPNACYAVAVHPQIIGQAHHMLFFEKLVEYIAQKDGVWFATCSEIFDAWVDDDEDRRLMEAEDVRGVEEAPVGSGFR</sequence>
<proteinExistence type="predicted"/>
<feature type="domain" description="NodB homology" evidence="1">
    <location>
        <begin position="35"/>
        <end position="228"/>
    </location>
</feature>
<gene>
    <name evidence="2" type="ORF">GBA65_08000</name>
</gene>
<name>A0A6G8PWA7_9ACTN</name>
<dbReference type="AlphaFoldDB" id="A0A6G8PWA7"/>